<dbReference type="Proteomes" id="UP000324726">
    <property type="component" value="Unassembled WGS sequence"/>
</dbReference>
<name>A0A5D4FZF1_9CORY</name>
<evidence type="ECO:0000313" key="5">
    <source>
        <dbReference type="Proteomes" id="UP000324726"/>
    </source>
</evidence>
<dbReference type="AlphaFoldDB" id="A0A5D4FZF1"/>
<protein>
    <submittedName>
        <fullName evidence="4">NUDIX domain-containing protein</fullName>
    </submittedName>
</protein>
<dbReference type="InterPro" id="IPR000086">
    <property type="entry name" value="NUDIX_hydrolase_dom"/>
</dbReference>
<dbReference type="Pfam" id="PF00293">
    <property type="entry name" value="NUDIX"/>
    <property type="match status" value="1"/>
</dbReference>
<evidence type="ECO:0000313" key="4">
    <source>
        <dbReference type="EMBL" id="TYR19670.1"/>
    </source>
</evidence>
<dbReference type="EMBL" id="VSZI01000001">
    <property type="protein sequence ID" value="TYR19670.1"/>
    <property type="molecule type" value="Genomic_DNA"/>
</dbReference>
<comment type="caution">
    <text evidence="4">The sequence shown here is derived from an EMBL/GenBank/DDBJ whole genome shotgun (WGS) entry which is preliminary data.</text>
</comment>
<dbReference type="CDD" id="cd18879">
    <property type="entry name" value="NUDIX_Hydrolase"/>
    <property type="match status" value="1"/>
</dbReference>
<dbReference type="SUPFAM" id="SSF55811">
    <property type="entry name" value="Nudix"/>
    <property type="match status" value="1"/>
</dbReference>
<dbReference type="PROSITE" id="PS51462">
    <property type="entry name" value="NUDIX"/>
    <property type="match status" value="1"/>
</dbReference>
<dbReference type="RefSeq" id="WP_070761702.1">
    <property type="nucleotide sequence ID" value="NZ_CP136640.1"/>
</dbReference>
<dbReference type="PANTHER" id="PTHR43046">
    <property type="entry name" value="GDP-MANNOSE MANNOSYL HYDROLASE"/>
    <property type="match status" value="1"/>
</dbReference>
<accession>A0A5D4FZF1</accession>
<organism evidence="4 5">
    <name type="scientific">Corynebacterium urealyticum</name>
    <dbReference type="NCBI Taxonomy" id="43771"/>
    <lineage>
        <taxon>Bacteria</taxon>
        <taxon>Bacillati</taxon>
        <taxon>Actinomycetota</taxon>
        <taxon>Actinomycetes</taxon>
        <taxon>Mycobacteriales</taxon>
        <taxon>Corynebacteriaceae</taxon>
        <taxon>Corynebacterium</taxon>
    </lineage>
</organism>
<dbReference type="PROSITE" id="PS00893">
    <property type="entry name" value="NUDIX_BOX"/>
    <property type="match status" value="1"/>
</dbReference>
<dbReference type="Gene3D" id="3.90.79.10">
    <property type="entry name" value="Nucleoside Triphosphate Pyrophosphohydrolase"/>
    <property type="match status" value="1"/>
</dbReference>
<keyword evidence="2" id="KW-0378">Hydrolase</keyword>
<proteinExistence type="predicted"/>
<evidence type="ECO:0000256" key="1">
    <source>
        <dbReference type="ARBA" id="ARBA00001946"/>
    </source>
</evidence>
<sequence>MATPEFILNLREKIGNDPLWLPGITAIVLKEVPPEAPLWEVPKVLLVKRADNGEWTPVCGIVDPGEEPHVAAIREVKEETGLYVTVAALLGVGATDQVTYPNGDQTAYMDTAMRCVLTDKDANPLDPTLPDYDSLAEPIVGDEESTDVGWFSVAQLPPMKPRFRLIIADAVAQLKHPQGFRPRIGYFKRS</sequence>
<dbReference type="PANTHER" id="PTHR43046:SF16">
    <property type="entry name" value="ADP-RIBOSE PYROPHOSPHATASE YJHB-RELATED"/>
    <property type="match status" value="1"/>
</dbReference>
<dbReference type="InterPro" id="IPR015797">
    <property type="entry name" value="NUDIX_hydrolase-like_dom_sf"/>
</dbReference>
<dbReference type="GO" id="GO:0016787">
    <property type="term" value="F:hydrolase activity"/>
    <property type="evidence" value="ECO:0007669"/>
    <property type="project" value="UniProtKB-KW"/>
</dbReference>
<comment type="cofactor">
    <cofactor evidence="1">
        <name>Mg(2+)</name>
        <dbReference type="ChEBI" id="CHEBI:18420"/>
    </cofactor>
</comment>
<feature type="domain" description="Nudix hydrolase" evidence="3">
    <location>
        <begin position="19"/>
        <end position="173"/>
    </location>
</feature>
<gene>
    <name evidence="4" type="ORF">FYJ87_01245</name>
</gene>
<evidence type="ECO:0000259" key="3">
    <source>
        <dbReference type="PROSITE" id="PS51462"/>
    </source>
</evidence>
<dbReference type="InterPro" id="IPR020084">
    <property type="entry name" value="NUDIX_hydrolase_CS"/>
</dbReference>
<evidence type="ECO:0000256" key="2">
    <source>
        <dbReference type="ARBA" id="ARBA00022801"/>
    </source>
</evidence>
<reference evidence="4 5" key="1">
    <citation type="submission" date="2019-08" db="EMBL/GenBank/DDBJ databases">
        <title>Draft genome of C. urealyticum strain VH4248.</title>
        <authorList>
            <person name="Navas J."/>
        </authorList>
    </citation>
    <scope>NUCLEOTIDE SEQUENCE [LARGE SCALE GENOMIC DNA]</scope>
    <source>
        <strain evidence="4 5">VH4248</strain>
    </source>
</reference>